<dbReference type="AlphaFoldDB" id="A0A195BXS1"/>
<keyword evidence="2" id="KW-1185">Reference proteome</keyword>
<reference evidence="1 2" key="1">
    <citation type="submission" date="2015-09" db="EMBL/GenBank/DDBJ databases">
        <title>Atta colombica WGS genome.</title>
        <authorList>
            <person name="Nygaard S."/>
            <person name="Hu H."/>
            <person name="Boomsma J."/>
            <person name="Zhang G."/>
        </authorList>
    </citation>
    <scope>NUCLEOTIDE SEQUENCE [LARGE SCALE GENOMIC DNA]</scope>
    <source>
        <strain evidence="1">Treedump-2</strain>
        <tissue evidence="1">Whole body</tissue>
    </source>
</reference>
<sequence>MNSNRTRTTTVAGVFLSSCRDVQFDPVKTDVQIGDRREIRNERTDARGGEMTRYRRNERIYSATQSHHATVATRLKFVAGR</sequence>
<gene>
    <name evidence="1" type="ORF">ALC53_00678</name>
</gene>
<dbReference type="EMBL" id="KQ976398">
    <property type="protein sequence ID" value="KYM92741.1"/>
    <property type="molecule type" value="Genomic_DNA"/>
</dbReference>
<name>A0A195BXS1_9HYME</name>
<evidence type="ECO:0000313" key="1">
    <source>
        <dbReference type="EMBL" id="KYM92741.1"/>
    </source>
</evidence>
<dbReference type="PROSITE" id="PS51257">
    <property type="entry name" value="PROKAR_LIPOPROTEIN"/>
    <property type="match status" value="1"/>
</dbReference>
<proteinExistence type="predicted"/>
<evidence type="ECO:0000313" key="2">
    <source>
        <dbReference type="Proteomes" id="UP000078540"/>
    </source>
</evidence>
<protein>
    <submittedName>
        <fullName evidence="1">Uncharacterized protein</fullName>
    </submittedName>
</protein>
<dbReference type="Proteomes" id="UP000078540">
    <property type="component" value="Unassembled WGS sequence"/>
</dbReference>
<accession>A0A195BXS1</accession>
<organism evidence="1 2">
    <name type="scientific">Atta colombica</name>
    <dbReference type="NCBI Taxonomy" id="520822"/>
    <lineage>
        <taxon>Eukaryota</taxon>
        <taxon>Metazoa</taxon>
        <taxon>Ecdysozoa</taxon>
        <taxon>Arthropoda</taxon>
        <taxon>Hexapoda</taxon>
        <taxon>Insecta</taxon>
        <taxon>Pterygota</taxon>
        <taxon>Neoptera</taxon>
        <taxon>Endopterygota</taxon>
        <taxon>Hymenoptera</taxon>
        <taxon>Apocrita</taxon>
        <taxon>Aculeata</taxon>
        <taxon>Formicoidea</taxon>
        <taxon>Formicidae</taxon>
        <taxon>Myrmicinae</taxon>
        <taxon>Atta</taxon>
    </lineage>
</organism>